<dbReference type="InterPro" id="IPR021255">
    <property type="entry name" value="DUF2807"/>
</dbReference>
<evidence type="ECO:0000313" key="3">
    <source>
        <dbReference type="EMBL" id="MCX2838042.1"/>
    </source>
</evidence>
<keyword evidence="1" id="KW-0732">Signal</keyword>
<dbReference type="Gene3D" id="2.160.20.120">
    <property type="match status" value="1"/>
</dbReference>
<dbReference type="AlphaFoldDB" id="A0A9X3I1L2"/>
<sequence>MKQLLKKSLPILPFLSLMLFMACNTEDAPDCFQTAGSMIEKEFQVEPFEELIVYEDIELFIEQGEEHKVVVQTGENLMNEISAEVIDGRLILRNGNGCNFVRDYNLTSIYVTVPNLTWLQNAGNRMIRSVGELHFPDIWLRSLNQEDAKGVYTVGDFDLHLVSDYVRVTGDDFSNFFLRGETNYLNLYIANGDGRVEAQELTAGTIEIQHRGTNKLFVNPQQVLKGEIRSTGDVISVNRPPVVEIESFYTGKLIFK</sequence>
<evidence type="ECO:0000313" key="4">
    <source>
        <dbReference type="Proteomes" id="UP001148482"/>
    </source>
</evidence>
<feature type="domain" description="Putative auto-transporter adhesin head GIN" evidence="2">
    <location>
        <begin position="47"/>
        <end position="240"/>
    </location>
</feature>
<name>A0A9X3I1L2_9FLAO</name>
<evidence type="ECO:0000259" key="2">
    <source>
        <dbReference type="Pfam" id="PF10988"/>
    </source>
</evidence>
<feature type="chain" id="PRO_5040983058" evidence="1">
    <location>
        <begin position="23"/>
        <end position="256"/>
    </location>
</feature>
<dbReference type="RefSeq" id="WP_266069292.1">
    <property type="nucleotide sequence ID" value="NZ_JAPJDA010000010.1"/>
</dbReference>
<dbReference type="PROSITE" id="PS51257">
    <property type="entry name" value="PROKAR_LIPOPROTEIN"/>
    <property type="match status" value="1"/>
</dbReference>
<protein>
    <submittedName>
        <fullName evidence="3">DUF2807 domain-containing protein</fullName>
    </submittedName>
</protein>
<dbReference type="EMBL" id="JAPJDA010000010">
    <property type="protein sequence ID" value="MCX2838042.1"/>
    <property type="molecule type" value="Genomic_DNA"/>
</dbReference>
<comment type="caution">
    <text evidence="3">The sequence shown here is derived from an EMBL/GenBank/DDBJ whole genome shotgun (WGS) entry which is preliminary data.</text>
</comment>
<reference evidence="3" key="1">
    <citation type="submission" date="2022-11" db="EMBL/GenBank/DDBJ databases">
        <title>Salinimicrobium profundisediminis sp. nov., isolated from deep-sea sediment of the Mariana Trench.</title>
        <authorList>
            <person name="Fu H."/>
        </authorList>
    </citation>
    <scope>NUCLEOTIDE SEQUENCE</scope>
    <source>
        <strain evidence="3">MT39</strain>
    </source>
</reference>
<gene>
    <name evidence="3" type="ORF">OQ279_07725</name>
</gene>
<dbReference type="Proteomes" id="UP001148482">
    <property type="component" value="Unassembled WGS sequence"/>
</dbReference>
<keyword evidence="4" id="KW-1185">Reference proteome</keyword>
<accession>A0A9X3I1L2</accession>
<dbReference type="Pfam" id="PF10988">
    <property type="entry name" value="DUF2807"/>
    <property type="match status" value="1"/>
</dbReference>
<feature type="signal peptide" evidence="1">
    <location>
        <begin position="1"/>
        <end position="22"/>
    </location>
</feature>
<proteinExistence type="predicted"/>
<evidence type="ECO:0000256" key="1">
    <source>
        <dbReference type="SAM" id="SignalP"/>
    </source>
</evidence>
<organism evidence="3 4">
    <name type="scientific">Salinimicrobium profundisediminis</name>
    <dbReference type="NCBI Taxonomy" id="2994553"/>
    <lineage>
        <taxon>Bacteria</taxon>
        <taxon>Pseudomonadati</taxon>
        <taxon>Bacteroidota</taxon>
        <taxon>Flavobacteriia</taxon>
        <taxon>Flavobacteriales</taxon>
        <taxon>Flavobacteriaceae</taxon>
        <taxon>Salinimicrobium</taxon>
    </lineage>
</organism>